<dbReference type="FunCoup" id="D8RY70">
    <property type="interactions" value="1298"/>
</dbReference>
<dbReference type="GO" id="GO:0009507">
    <property type="term" value="C:chloroplast"/>
    <property type="evidence" value="ECO:0000318"/>
    <property type="project" value="GO_Central"/>
</dbReference>
<dbReference type="InterPro" id="IPR032640">
    <property type="entry name" value="AMPK1_CBM"/>
</dbReference>
<dbReference type="InterPro" id="IPR029021">
    <property type="entry name" value="Prot-tyrosine_phosphatase-like"/>
</dbReference>
<dbReference type="PANTHER" id="PTHR47661">
    <property type="entry name" value="PHOSPHOGLUCAN PHOSPHATASE LSF1, CHLOROPLASTIC"/>
    <property type="match status" value="1"/>
</dbReference>
<dbReference type="Gene3D" id="3.90.190.10">
    <property type="entry name" value="Protein tyrosine phosphatase superfamily"/>
    <property type="match status" value="1"/>
</dbReference>
<feature type="domain" description="Tyrosine-protein phosphatase" evidence="4">
    <location>
        <begin position="237"/>
        <end position="392"/>
    </location>
</feature>
<dbReference type="EMBL" id="GL377594">
    <property type="protein sequence ID" value="EFJ23047.1"/>
    <property type="molecule type" value="Genomic_DNA"/>
</dbReference>
<evidence type="ECO:0000256" key="1">
    <source>
        <dbReference type="ARBA" id="ARBA00022801"/>
    </source>
</evidence>
<name>D8RY70_SELML</name>
<dbReference type="Gene3D" id="2.60.40.10">
    <property type="entry name" value="Immunoglobulins"/>
    <property type="match status" value="1"/>
</dbReference>
<keyword evidence="3" id="KW-0119">Carbohydrate metabolism</keyword>
<dbReference type="InterPro" id="IPR000340">
    <property type="entry name" value="Dual-sp_phosphatase_cat-dom"/>
</dbReference>
<dbReference type="GO" id="GO:0043036">
    <property type="term" value="C:starch grain"/>
    <property type="evidence" value="ECO:0000318"/>
    <property type="project" value="GO_Central"/>
</dbReference>
<proteinExistence type="predicted"/>
<dbReference type="GO" id="GO:0019203">
    <property type="term" value="F:carbohydrate phosphatase activity"/>
    <property type="evidence" value="ECO:0007669"/>
    <property type="project" value="InterPro"/>
</dbReference>
<reference evidence="5 6" key="1">
    <citation type="journal article" date="2011" name="Science">
        <title>The Selaginella genome identifies genetic changes associated with the evolution of vascular plants.</title>
        <authorList>
            <person name="Banks J.A."/>
            <person name="Nishiyama T."/>
            <person name="Hasebe M."/>
            <person name="Bowman J.L."/>
            <person name="Gribskov M."/>
            <person name="dePamphilis C."/>
            <person name="Albert V.A."/>
            <person name="Aono N."/>
            <person name="Aoyama T."/>
            <person name="Ambrose B.A."/>
            <person name="Ashton N.W."/>
            <person name="Axtell M.J."/>
            <person name="Barker E."/>
            <person name="Barker M.S."/>
            <person name="Bennetzen J.L."/>
            <person name="Bonawitz N.D."/>
            <person name="Chapple C."/>
            <person name="Cheng C."/>
            <person name="Correa L.G."/>
            <person name="Dacre M."/>
            <person name="DeBarry J."/>
            <person name="Dreyer I."/>
            <person name="Elias M."/>
            <person name="Engstrom E.M."/>
            <person name="Estelle M."/>
            <person name="Feng L."/>
            <person name="Finet C."/>
            <person name="Floyd S.K."/>
            <person name="Frommer W.B."/>
            <person name="Fujita T."/>
            <person name="Gramzow L."/>
            <person name="Gutensohn M."/>
            <person name="Harholt J."/>
            <person name="Hattori M."/>
            <person name="Heyl A."/>
            <person name="Hirai T."/>
            <person name="Hiwatashi Y."/>
            <person name="Ishikawa M."/>
            <person name="Iwata M."/>
            <person name="Karol K.G."/>
            <person name="Koehler B."/>
            <person name="Kolukisaoglu U."/>
            <person name="Kubo M."/>
            <person name="Kurata T."/>
            <person name="Lalonde S."/>
            <person name="Li K."/>
            <person name="Li Y."/>
            <person name="Litt A."/>
            <person name="Lyons E."/>
            <person name="Manning G."/>
            <person name="Maruyama T."/>
            <person name="Michael T.P."/>
            <person name="Mikami K."/>
            <person name="Miyazaki S."/>
            <person name="Morinaga S."/>
            <person name="Murata T."/>
            <person name="Mueller-Roeber B."/>
            <person name="Nelson D.R."/>
            <person name="Obara M."/>
            <person name="Oguri Y."/>
            <person name="Olmstead R.G."/>
            <person name="Onodera N."/>
            <person name="Petersen B.L."/>
            <person name="Pils B."/>
            <person name="Prigge M."/>
            <person name="Rensing S.A."/>
            <person name="Riano-Pachon D.M."/>
            <person name="Roberts A.W."/>
            <person name="Sato Y."/>
            <person name="Scheller H.V."/>
            <person name="Schulz B."/>
            <person name="Schulz C."/>
            <person name="Shakirov E.V."/>
            <person name="Shibagaki N."/>
            <person name="Shinohara N."/>
            <person name="Shippen D.E."/>
            <person name="Soerensen I."/>
            <person name="Sotooka R."/>
            <person name="Sugimoto N."/>
            <person name="Sugita M."/>
            <person name="Sumikawa N."/>
            <person name="Tanurdzic M."/>
            <person name="Theissen G."/>
            <person name="Ulvskov P."/>
            <person name="Wakazuki S."/>
            <person name="Weng J.K."/>
            <person name="Willats W.W."/>
            <person name="Wipf D."/>
            <person name="Wolf P.G."/>
            <person name="Yang L."/>
            <person name="Zimmer A.D."/>
            <person name="Zhu Q."/>
            <person name="Mitros T."/>
            <person name="Hellsten U."/>
            <person name="Loque D."/>
            <person name="Otillar R."/>
            <person name="Salamov A."/>
            <person name="Schmutz J."/>
            <person name="Shapiro H."/>
            <person name="Lindquist E."/>
            <person name="Lucas S."/>
            <person name="Rokhsar D."/>
            <person name="Grigoriev I.V."/>
        </authorList>
    </citation>
    <scope>NUCLEOTIDE SEQUENCE [LARGE SCALE GENOMIC DNA]</scope>
</reference>
<evidence type="ECO:0000256" key="2">
    <source>
        <dbReference type="ARBA" id="ARBA00022912"/>
    </source>
</evidence>
<evidence type="ECO:0000256" key="3">
    <source>
        <dbReference type="ARBA" id="ARBA00023277"/>
    </source>
</evidence>
<dbReference type="GO" id="GO:0005983">
    <property type="term" value="P:starch catabolic process"/>
    <property type="evidence" value="ECO:0000318"/>
    <property type="project" value="GO_Central"/>
</dbReference>
<gene>
    <name evidence="5" type="ORF">SELMODRAFT_151004</name>
</gene>
<dbReference type="SUPFAM" id="SSF81296">
    <property type="entry name" value="E set domains"/>
    <property type="match status" value="1"/>
</dbReference>
<sequence>MNLNEYLVTIHKPLGIRFAQTLSGKVFVDALAKQGNAENSRLIMVGDVLKKVLFGDAVWNVDDFGRVLNTMKTRSGEVTLVLERSLFPSHIQALILESKLENTFNYGAVGSATWNNSGFASPNQPESADEYGGGNVGFVTYAWRFLLPKGIRQLAIFFTGVDDEDDDDDENERSERAELDIWHNLEASFEVIARYSTDEDLDGQVEWSHGNFQLQEFTSAQLRASKDLTYSHRFGLRYTKMTEHIVVGSCLQNGAEMQQLKQMGITAILNLQSESEQLNWGIDKSSITEAAQANGMLSVFLRFRDVDTVDLRRKLPLAVGILYRLLRAGHHVYVTCTSGMDRAPACVIAYLHWIQDVPLQSAVDFVTNLHLCGPDRPALVWATWDLIAMVEKRNHDGPPTHAVQFVWNHGCKEGEEVLIVGDFKGGGWNEPIKATHASGPKYIVDLRVPQGKYQYKFIVGGQWRHSNSLPTEMDRWGNVNNVLFVGGRASTTPEGVIHSPMPQDLITVKVIERLLTEEERFTLAFAARRLAFSVCPSKFAPKSKGQI</sequence>
<dbReference type="Pfam" id="PF00782">
    <property type="entry name" value="DSPc"/>
    <property type="match status" value="1"/>
</dbReference>
<dbReference type="OMA" id="GLHTCRP"/>
<accession>D8RY70</accession>
<dbReference type="PANTHER" id="PTHR47661:SF2">
    <property type="entry name" value="PHOSPHOGLUCAN PHOSPHATASE LSF1, CHLOROPLASTIC"/>
    <property type="match status" value="1"/>
</dbReference>
<dbReference type="CDD" id="cd02859">
    <property type="entry name" value="E_set_AMPKbeta_like_N"/>
    <property type="match status" value="1"/>
</dbReference>
<dbReference type="AlphaFoldDB" id="D8RY70"/>
<dbReference type="GO" id="GO:0004721">
    <property type="term" value="F:phosphoprotein phosphatase activity"/>
    <property type="evidence" value="ECO:0007669"/>
    <property type="project" value="UniProtKB-KW"/>
</dbReference>
<dbReference type="InterPro" id="IPR020422">
    <property type="entry name" value="TYR_PHOSPHATASE_DUAL_dom"/>
</dbReference>
<keyword evidence="1" id="KW-0378">Hydrolase</keyword>
<dbReference type="Gramene" id="EFJ23047">
    <property type="protein sequence ID" value="EFJ23047"/>
    <property type="gene ID" value="SELMODRAFT_151004"/>
</dbReference>
<dbReference type="InterPro" id="IPR045204">
    <property type="entry name" value="DSP_laforin-like"/>
</dbReference>
<keyword evidence="2" id="KW-0904">Protein phosphatase</keyword>
<dbReference type="KEGG" id="smo:SELMODRAFT_151004"/>
<dbReference type="Proteomes" id="UP000001514">
    <property type="component" value="Unassembled WGS sequence"/>
</dbReference>
<dbReference type="eggNOG" id="KOG1716">
    <property type="taxonomic scope" value="Eukaryota"/>
</dbReference>
<dbReference type="InParanoid" id="D8RY70"/>
<keyword evidence="6" id="KW-1185">Reference proteome</keyword>
<dbReference type="CDD" id="cd14526">
    <property type="entry name" value="DSP_laforin-like"/>
    <property type="match status" value="1"/>
</dbReference>
<dbReference type="PROSITE" id="PS50054">
    <property type="entry name" value="TYR_PHOSPHATASE_DUAL"/>
    <property type="match status" value="1"/>
</dbReference>
<dbReference type="InterPro" id="IPR014756">
    <property type="entry name" value="Ig_E-set"/>
</dbReference>
<protein>
    <recommendedName>
        <fullName evidence="4">Tyrosine-protein phosphatase domain-containing protein</fullName>
    </recommendedName>
</protein>
<evidence type="ECO:0000259" key="4">
    <source>
        <dbReference type="PROSITE" id="PS50054"/>
    </source>
</evidence>
<dbReference type="InterPro" id="IPR013783">
    <property type="entry name" value="Ig-like_fold"/>
</dbReference>
<dbReference type="eggNOG" id="KOG1616">
    <property type="taxonomic scope" value="Eukaryota"/>
</dbReference>
<evidence type="ECO:0000313" key="5">
    <source>
        <dbReference type="EMBL" id="EFJ23047.1"/>
    </source>
</evidence>
<dbReference type="Pfam" id="PF16561">
    <property type="entry name" value="AMPK1_CBM"/>
    <property type="match status" value="1"/>
</dbReference>
<evidence type="ECO:0000313" key="6">
    <source>
        <dbReference type="Proteomes" id="UP000001514"/>
    </source>
</evidence>
<dbReference type="SUPFAM" id="SSF52799">
    <property type="entry name" value="(Phosphotyrosine protein) phosphatases II"/>
    <property type="match status" value="1"/>
</dbReference>
<dbReference type="STRING" id="88036.D8RY70"/>
<dbReference type="HOGENOM" id="CLU_020896_0_0_1"/>
<organism evidence="6">
    <name type="scientific">Selaginella moellendorffii</name>
    <name type="common">Spikemoss</name>
    <dbReference type="NCBI Taxonomy" id="88036"/>
    <lineage>
        <taxon>Eukaryota</taxon>
        <taxon>Viridiplantae</taxon>
        <taxon>Streptophyta</taxon>
        <taxon>Embryophyta</taxon>
        <taxon>Tracheophyta</taxon>
        <taxon>Lycopodiopsida</taxon>
        <taxon>Selaginellales</taxon>
        <taxon>Selaginellaceae</taxon>
        <taxon>Selaginella</taxon>
    </lineage>
</organism>